<dbReference type="STRING" id="2020962.A0A2N1J710"/>
<dbReference type="InterPro" id="IPR012675">
    <property type="entry name" value="Beta-grasp_dom_sf"/>
</dbReference>
<dbReference type="PRINTS" id="PR00326">
    <property type="entry name" value="GTP1OBG"/>
</dbReference>
<reference evidence="17 18" key="1">
    <citation type="submission" date="2017-10" db="EMBL/GenBank/DDBJ databases">
        <title>A novel species of cold-tolerant Malassezia isolated from bats.</title>
        <authorList>
            <person name="Lorch J.M."/>
            <person name="Palmer J.M."/>
            <person name="Vanderwolf K.J."/>
            <person name="Schmidt K.Z."/>
            <person name="Verant M.L."/>
            <person name="Weller T.J."/>
            <person name="Blehert D.S."/>
        </authorList>
    </citation>
    <scope>NUCLEOTIDE SEQUENCE [LARGE SCALE GENOMIC DNA]</scope>
    <source>
        <strain evidence="17 18">NWHC:44797-103</strain>
    </source>
</reference>
<dbReference type="InterPro" id="IPR004095">
    <property type="entry name" value="TGS"/>
</dbReference>
<dbReference type="InterPro" id="IPR023160">
    <property type="entry name" value="RNase_HII_hlx-loop-hlx_cap_dom"/>
</dbReference>
<keyword evidence="10" id="KW-0963">Cytoplasm</keyword>
<organism evidence="17 18">
    <name type="scientific">Malassezia vespertilionis</name>
    <dbReference type="NCBI Taxonomy" id="2020962"/>
    <lineage>
        <taxon>Eukaryota</taxon>
        <taxon>Fungi</taxon>
        <taxon>Dikarya</taxon>
        <taxon>Basidiomycota</taxon>
        <taxon>Ustilaginomycotina</taxon>
        <taxon>Malasseziomycetes</taxon>
        <taxon>Malasseziales</taxon>
        <taxon>Malasseziaceae</taxon>
        <taxon>Malassezia</taxon>
    </lineage>
</organism>
<evidence type="ECO:0000313" key="18">
    <source>
        <dbReference type="Proteomes" id="UP000232875"/>
    </source>
</evidence>
<evidence type="ECO:0000256" key="4">
    <source>
        <dbReference type="ARBA" id="ARBA00022722"/>
    </source>
</evidence>
<feature type="region of interest" description="Disordered" evidence="13">
    <location>
        <begin position="389"/>
        <end position="411"/>
    </location>
</feature>
<dbReference type="InterPro" id="IPR004396">
    <property type="entry name" value="ATPase_YchF/OLA1"/>
</dbReference>
<keyword evidence="8 10" id="KW-0378">Hydrolase</keyword>
<dbReference type="SUPFAM" id="SSF81271">
    <property type="entry name" value="TGS-like"/>
    <property type="match status" value="1"/>
</dbReference>
<dbReference type="OrthoDB" id="424823at2759"/>
<dbReference type="SUPFAM" id="SSF52540">
    <property type="entry name" value="P-loop containing nucleoside triphosphate hydrolases"/>
    <property type="match status" value="1"/>
</dbReference>
<evidence type="ECO:0000256" key="11">
    <source>
        <dbReference type="PROSITE-ProRule" id="PRU01319"/>
    </source>
</evidence>
<evidence type="ECO:0000256" key="9">
    <source>
        <dbReference type="ARBA" id="ARBA00022840"/>
    </source>
</evidence>
<evidence type="ECO:0000256" key="12">
    <source>
        <dbReference type="RuleBase" id="RU003515"/>
    </source>
</evidence>
<dbReference type="Proteomes" id="UP000232875">
    <property type="component" value="Unassembled WGS sequence"/>
</dbReference>
<dbReference type="InterPro" id="IPR027417">
    <property type="entry name" value="P-loop_NTPase"/>
</dbReference>
<dbReference type="PROSITE" id="PS51880">
    <property type="entry name" value="TGS"/>
    <property type="match status" value="1"/>
</dbReference>
<evidence type="ECO:0000259" key="14">
    <source>
        <dbReference type="PROSITE" id="PS51710"/>
    </source>
</evidence>
<dbReference type="Gene3D" id="1.10.150.300">
    <property type="entry name" value="TGS-like domain"/>
    <property type="match status" value="1"/>
</dbReference>
<feature type="domain" description="RNase H type-2" evidence="16">
    <location>
        <begin position="37"/>
        <end position="290"/>
    </location>
</feature>
<feature type="domain" description="TGS" evidence="15">
    <location>
        <begin position="703"/>
        <end position="786"/>
    </location>
</feature>
<dbReference type="InterPro" id="IPR023192">
    <property type="entry name" value="TGS-like_dom_sf"/>
</dbReference>
<dbReference type="CDD" id="cd04867">
    <property type="entry name" value="TGS_YchF_OLA1"/>
    <property type="match status" value="1"/>
</dbReference>
<dbReference type="Gene3D" id="3.40.50.300">
    <property type="entry name" value="P-loop containing nucleotide triphosphate hydrolases"/>
    <property type="match status" value="1"/>
</dbReference>
<evidence type="ECO:0000313" key="17">
    <source>
        <dbReference type="EMBL" id="PKI82341.1"/>
    </source>
</evidence>
<comment type="cofactor">
    <cofactor evidence="2">
        <name>Mg(2+)</name>
        <dbReference type="ChEBI" id="CHEBI:18420"/>
    </cofactor>
</comment>
<comment type="function">
    <text evidence="10">Hydrolyzes ATP, and can also hydrolyze GTP with lower efficiency. Has lower affinity for GTP.</text>
</comment>
<gene>
    <name evidence="17" type="ORF">MVES_003722</name>
</gene>
<dbReference type="InterPro" id="IPR031167">
    <property type="entry name" value="G_OBG"/>
</dbReference>
<dbReference type="Gene3D" id="1.10.10.460">
    <property type="entry name" value="Ribonuclease hii. Domain 2"/>
    <property type="match status" value="1"/>
</dbReference>
<evidence type="ECO:0000259" key="16">
    <source>
        <dbReference type="PROSITE" id="PS51975"/>
    </source>
</evidence>
<dbReference type="GO" id="GO:0005737">
    <property type="term" value="C:cytoplasm"/>
    <property type="evidence" value="ECO:0007669"/>
    <property type="project" value="UniProtKB-SubCell"/>
</dbReference>
<dbReference type="InterPro" id="IPR012676">
    <property type="entry name" value="TGS-like"/>
</dbReference>
<evidence type="ECO:0000256" key="7">
    <source>
        <dbReference type="ARBA" id="ARBA00022759"/>
    </source>
</evidence>
<keyword evidence="4 11" id="KW-0540">Nuclease</keyword>
<sequence>MDAAVVPSVCDGALYASYTYTSPIPDGCVSKGSERISCVLGVDEAGRGPVLGPLVYGIAYCPEHAQEQLHEIGFAGALSTQLTADSKTLTAEKRDGLLAALLENNGTIGWAVRVMSPQDIAAGMLRRRPHNLNAQSSDSTVLLIREILDSGVDITKIFVDTVGEPNAYARLLRSHFPRHPHIEWTVTRKADAIYPVVGAASIAAKVTRDRCLENWTYAEPSLPSLPELGVPGDKRKRAEDSDAWETGSGYPGDPRTVQYLHQTLDPLFGWAGIVRFSWATAKTLLEARASGGGEDDALRTSLAGTPLPASSRAYSVRWIDEPATLTHFFSKGAVPQSTHAHSDALQKDRAASQKHRHAIWRDLALGTACAADFSRALHTSHTCAKKLKVPKMPPKKAAATTEKPRLGRPSNNLRMGIVGLPNVGKSTLFNTIAKCDLGKAANFPYATIEPEEARVPVPDDRFLWLVDAYKPKSEVPAFLTCIDIAGLTAGASTGVGLGNSFLSNVRNVDGIFQVIRAFDDADIIHVEGDVDPTRDMNIISTELRLKDIEWAEKALDEARKNARSAGNNSLEDRKKKEEVAVIEKILKVLKEDDMDVRKGDWNGKEVELINTLRLLTAKPVIYLVNLSERDYARKKNKWLPKIKEWIDQNNPGDLLIPFSAALEEQLYVKDEDEQGQQEYLKTMGEGVASALPKITKSGYDSLDLIRYFTAGPDEVRAWSIRRGLKAPQAAGVIHTDFENKFVCGEIMSFEDLKAAGSENAVRAAGKLSQKGKTYEMVDGDIAHWKAGA</sequence>
<dbReference type="PROSITE" id="PS51975">
    <property type="entry name" value="RNASE_H_2"/>
    <property type="match status" value="1"/>
</dbReference>
<dbReference type="CDD" id="cd07181">
    <property type="entry name" value="RNase_HII_eukaryota_like"/>
    <property type="match status" value="1"/>
</dbReference>
<dbReference type="GO" id="GO:0006260">
    <property type="term" value="P:DNA replication"/>
    <property type="evidence" value="ECO:0007669"/>
    <property type="project" value="UniProtKB-ARBA"/>
</dbReference>
<feature type="domain" description="OBG-type G" evidence="14">
    <location>
        <begin position="413"/>
        <end position="678"/>
    </location>
</feature>
<dbReference type="Pfam" id="PF06071">
    <property type="entry name" value="YchF-GTPase_C"/>
    <property type="match status" value="1"/>
</dbReference>
<dbReference type="InterPro" id="IPR006073">
    <property type="entry name" value="GTP-bd"/>
</dbReference>
<evidence type="ECO:0000256" key="3">
    <source>
        <dbReference type="ARBA" id="ARBA00007058"/>
    </source>
</evidence>
<comment type="subcellular location">
    <subcellularLocation>
        <location evidence="10">Cytoplasm</location>
    </subcellularLocation>
</comment>
<comment type="similarity">
    <text evidence="10">Belongs to the TRAFAC class OBG-HflX-like GTPase superfamily. OBG GTPase family. YchF/OLA1 subfamily.</text>
</comment>
<feature type="binding site" evidence="11">
    <location>
        <position position="160"/>
    </location>
    <ligand>
        <name>a divalent metal cation</name>
        <dbReference type="ChEBI" id="CHEBI:60240"/>
    </ligand>
</feature>
<dbReference type="FunFam" id="3.10.20.30:FF:000001">
    <property type="entry name" value="Ribosome-binding ATPase YchF"/>
    <property type="match status" value="1"/>
</dbReference>
<comment type="catalytic activity">
    <reaction evidence="1 11 12">
        <text>Endonucleolytic cleavage to 5'-phosphomonoester.</text>
        <dbReference type="EC" id="3.1.26.4"/>
    </reaction>
</comment>
<evidence type="ECO:0000256" key="5">
    <source>
        <dbReference type="ARBA" id="ARBA00022723"/>
    </source>
</evidence>
<evidence type="ECO:0000256" key="8">
    <source>
        <dbReference type="ARBA" id="ARBA00022801"/>
    </source>
</evidence>
<dbReference type="Pfam" id="PF01351">
    <property type="entry name" value="RNase_HII"/>
    <property type="match status" value="1"/>
</dbReference>
<dbReference type="InterPro" id="IPR024567">
    <property type="entry name" value="RNase_HII/HIII_dom"/>
</dbReference>
<keyword evidence="6 10" id="KW-0547">Nucleotide-binding</keyword>
<keyword evidence="5 11" id="KW-0479">Metal-binding</keyword>
<dbReference type="GO" id="GO:0016887">
    <property type="term" value="F:ATP hydrolysis activity"/>
    <property type="evidence" value="ECO:0007669"/>
    <property type="project" value="UniProtKB-UniRule"/>
</dbReference>
<dbReference type="GO" id="GO:0005524">
    <property type="term" value="F:ATP binding"/>
    <property type="evidence" value="ECO:0007669"/>
    <property type="project" value="UniProtKB-UniRule"/>
</dbReference>
<dbReference type="GO" id="GO:0043023">
    <property type="term" value="F:ribosomal large subunit binding"/>
    <property type="evidence" value="ECO:0007669"/>
    <property type="project" value="UniProtKB-UniRule"/>
</dbReference>
<dbReference type="GO" id="GO:0003723">
    <property type="term" value="F:RNA binding"/>
    <property type="evidence" value="ECO:0007669"/>
    <property type="project" value="UniProtKB-UniRule"/>
</dbReference>
<dbReference type="SUPFAM" id="SSF53098">
    <property type="entry name" value="Ribonuclease H-like"/>
    <property type="match status" value="1"/>
</dbReference>
<evidence type="ECO:0000259" key="15">
    <source>
        <dbReference type="PROSITE" id="PS51880"/>
    </source>
</evidence>
<evidence type="ECO:0000256" key="6">
    <source>
        <dbReference type="ARBA" id="ARBA00022741"/>
    </source>
</evidence>
<dbReference type="GO" id="GO:0046872">
    <property type="term" value="F:metal ion binding"/>
    <property type="evidence" value="ECO:0007669"/>
    <property type="project" value="UniProtKB-KW"/>
</dbReference>
<evidence type="ECO:0000256" key="10">
    <source>
        <dbReference type="HAMAP-Rule" id="MF_03167"/>
    </source>
</evidence>
<dbReference type="Gene3D" id="3.30.420.10">
    <property type="entry name" value="Ribonuclease H-like superfamily/Ribonuclease H"/>
    <property type="match status" value="1"/>
</dbReference>
<comment type="similarity">
    <text evidence="3">Belongs to the RNase HII family. Eukaryotic subfamily.</text>
</comment>
<comment type="subunit">
    <text evidence="10">Monomer.</text>
</comment>
<dbReference type="NCBIfam" id="TIGR00092">
    <property type="entry name" value="redox-regulated ATPase YchF"/>
    <property type="match status" value="1"/>
</dbReference>
<dbReference type="FunFam" id="1.10.10.460:FF:000001">
    <property type="entry name" value="Ribonuclease"/>
    <property type="match status" value="1"/>
</dbReference>
<dbReference type="GO" id="GO:0006401">
    <property type="term" value="P:RNA catabolic process"/>
    <property type="evidence" value="ECO:0007669"/>
    <property type="project" value="UniProtKB-UniRule"/>
</dbReference>
<comment type="function">
    <text evidence="12">Endonuclease that specifically degrades the RNA of RNA-DNA hybrids.</text>
</comment>
<dbReference type="AlphaFoldDB" id="A0A2N1J710"/>
<keyword evidence="7 11" id="KW-0255">Endonuclease</keyword>
<feature type="binding site" evidence="11">
    <location>
        <position position="43"/>
    </location>
    <ligand>
        <name>a divalent metal cation</name>
        <dbReference type="ChEBI" id="CHEBI:60240"/>
    </ligand>
</feature>
<dbReference type="Pfam" id="PF01926">
    <property type="entry name" value="MMR_HSR1"/>
    <property type="match status" value="1"/>
</dbReference>
<proteinExistence type="inferred from homology"/>
<name>A0A2N1J710_9BASI</name>
<feature type="binding site" evidence="10">
    <location>
        <position position="626"/>
    </location>
    <ligand>
        <name>ATP</name>
        <dbReference type="ChEBI" id="CHEBI:30616"/>
    </ligand>
</feature>
<dbReference type="InterPro" id="IPR041706">
    <property type="entry name" value="YchF_N"/>
</dbReference>
<dbReference type="InterPro" id="IPR012337">
    <property type="entry name" value="RNaseH-like_sf"/>
</dbReference>
<keyword evidence="18" id="KW-1185">Reference proteome</keyword>
<dbReference type="GO" id="GO:0005525">
    <property type="term" value="F:GTP binding"/>
    <property type="evidence" value="ECO:0007669"/>
    <property type="project" value="InterPro"/>
</dbReference>
<dbReference type="FunFam" id="1.10.150.300:FF:000001">
    <property type="entry name" value="Ribosome-binding ATPase YchF"/>
    <property type="match status" value="1"/>
</dbReference>
<dbReference type="PANTHER" id="PTHR23305:SF11">
    <property type="entry name" value="OBG-LIKE ATPASE 1"/>
    <property type="match status" value="1"/>
</dbReference>
<dbReference type="CDD" id="cd01900">
    <property type="entry name" value="YchF"/>
    <property type="match status" value="1"/>
</dbReference>
<evidence type="ECO:0000256" key="1">
    <source>
        <dbReference type="ARBA" id="ARBA00000077"/>
    </source>
</evidence>
<dbReference type="FunFam" id="3.30.420.10:FF:000016">
    <property type="entry name" value="Ribonuclease"/>
    <property type="match status" value="1"/>
</dbReference>
<dbReference type="HAMAP" id="MF_00944">
    <property type="entry name" value="YchF_OLA1_ATPase"/>
    <property type="match status" value="1"/>
</dbReference>
<evidence type="ECO:0000256" key="13">
    <source>
        <dbReference type="SAM" id="MobiDB-lite"/>
    </source>
</evidence>
<dbReference type="PANTHER" id="PTHR23305">
    <property type="entry name" value="OBG GTPASE FAMILY"/>
    <property type="match status" value="1"/>
</dbReference>
<feature type="binding site" evidence="10">
    <location>
        <begin position="422"/>
        <end position="427"/>
    </location>
    <ligand>
        <name>ATP</name>
        <dbReference type="ChEBI" id="CHEBI:30616"/>
    </ligand>
</feature>
<evidence type="ECO:0000256" key="2">
    <source>
        <dbReference type="ARBA" id="ARBA00001946"/>
    </source>
</evidence>
<comment type="cofactor">
    <cofactor evidence="11">
        <name>Mn(2+)</name>
        <dbReference type="ChEBI" id="CHEBI:29035"/>
    </cofactor>
    <cofactor evidence="11">
        <name>Mg(2+)</name>
        <dbReference type="ChEBI" id="CHEBI:18420"/>
    </cofactor>
    <text evidence="11">Manganese or magnesium. Binds 1 divalent metal ion per monomer in the absence of substrate. May bind a second metal ion after substrate binding.</text>
</comment>
<dbReference type="InterPro" id="IPR036397">
    <property type="entry name" value="RNaseH_sf"/>
</dbReference>
<dbReference type="GO" id="GO:0004523">
    <property type="term" value="F:RNA-DNA hybrid ribonuclease activity"/>
    <property type="evidence" value="ECO:0007669"/>
    <property type="project" value="UniProtKB-UniRule"/>
</dbReference>
<accession>A0A2N1J710</accession>
<dbReference type="PROSITE" id="PS51710">
    <property type="entry name" value="G_OBG"/>
    <property type="match status" value="1"/>
</dbReference>
<dbReference type="EMBL" id="KZ454996">
    <property type="protein sequence ID" value="PKI82341.1"/>
    <property type="molecule type" value="Genomic_DNA"/>
</dbReference>
<dbReference type="InterPro" id="IPR013029">
    <property type="entry name" value="YchF_C"/>
</dbReference>
<feature type="region of interest" description="Disordered" evidence="13">
    <location>
        <begin position="226"/>
        <end position="252"/>
    </location>
</feature>
<dbReference type="Gene3D" id="3.10.20.30">
    <property type="match status" value="1"/>
</dbReference>
<feature type="binding site" evidence="11">
    <location>
        <position position="44"/>
    </location>
    <ligand>
        <name>a divalent metal cation</name>
        <dbReference type="ChEBI" id="CHEBI:60240"/>
    </ligand>
</feature>
<protein>
    <recommendedName>
        <fullName evidence="10">Obg-like ATPase 1</fullName>
    </recommendedName>
</protein>
<keyword evidence="9 10" id="KW-0067">ATP-binding</keyword>